<organism evidence="1 2">
    <name type="scientific">Choiromyces venosus 120613-1</name>
    <dbReference type="NCBI Taxonomy" id="1336337"/>
    <lineage>
        <taxon>Eukaryota</taxon>
        <taxon>Fungi</taxon>
        <taxon>Dikarya</taxon>
        <taxon>Ascomycota</taxon>
        <taxon>Pezizomycotina</taxon>
        <taxon>Pezizomycetes</taxon>
        <taxon>Pezizales</taxon>
        <taxon>Tuberaceae</taxon>
        <taxon>Choiromyces</taxon>
    </lineage>
</organism>
<evidence type="ECO:0008006" key="3">
    <source>
        <dbReference type="Google" id="ProtNLM"/>
    </source>
</evidence>
<accession>A0A3N4K490</accession>
<dbReference type="Proteomes" id="UP000276215">
    <property type="component" value="Unassembled WGS sequence"/>
</dbReference>
<name>A0A3N4K490_9PEZI</name>
<evidence type="ECO:0000313" key="1">
    <source>
        <dbReference type="EMBL" id="RPB05377.1"/>
    </source>
</evidence>
<evidence type="ECO:0000313" key="2">
    <source>
        <dbReference type="Proteomes" id="UP000276215"/>
    </source>
</evidence>
<dbReference type="AlphaFoldDB" id="A0A3N4K490"/>
<keyword evidence="2" id="KW-1185">Reference proteome</keyword>
<reference evidence="1 2" key="1">
    <citation type="journal article" date="2018" name="Nat. Ecol. Evol.">
        <title>Pezizomycetes genomes reveal the molecular basis of ectomycorrhizal truffle lifestyle.</title>
        <authorList>
            <person name="Murat C."/>
            <person name="Payen T."/>
            <person name="Noel B."/>
            <person name="Kuo A."/>
            <person name="Morin E."/>
            <person name="Chen J."/>
            <person name="Kohler A."/>
            <person name="Krizsan K."/>
            <person name="Balestrini R."/>
            <person name="Da Silva C."/>
            <person name="Montanini B."/>
            <person name="Hainaut M."/>
            <person name="Levati E."/>
            <person name="Barry K.W."/>
            <person name="Belfiori B."/>
            <person name="Cichocki N."/>
            <person name="Clum A."/>
            <person name="Dockter R.B."/>
            <person name="Fauchery L."/>
            <person name="Guy J."/>
            <person name="Iotti M."/>
            <person name="Le Tacon F."/>
            <person name="Lindquist E.A."/>
            <person name="Lipzen A."/>
            <person name="Malagnac F."/>
            <person name="Mello A."/>
            <person name="Molinier V."/>
            <person name="Miyauchi S."/>
            <person name="Poulain J."/>
            <person name="Riccioni C."/>
            <person name="Rubini A."/>
            <person name="Sitrit Y."/>
            <person name="Splivallo R."/>
            <person name="Traeger S."/>
            <person name="Wang M."/>
            <person name="Zifcakova L."/>
            <person name="Wipf D."/>
            <person name="Zambonelli A."/>
            <person name="Paolocci F."/>
            <person name="Nowrousian M."/>
            <person name="Ottonello S."/>
            <person name="Baldrian P."/>
            <person name="Spatafora J.W."/>
            <person name="Henrissat B."/>
            <person name="Nagy L.G."/>
            <person name="Aury J.M."/>
            <person name="Wincker P."/>
            <person name="Grigoriev I.V."/>
            <person name="Bonfante P."/>
            <person name="Martin F.M."/>
        </authorList>
    </citation>
    <scope>NUCLEOTIDE SEQUENCE [LARGE SCALE GENOMIC DNA]</scope>
    <source>
        <strain evidence="1 2">120613-1</strain>
    </source>
</reference>
<dbReference type="STRING" id="1336337.A0A3N4K490"/>
<proteinExistence type="predicted"/>
<gene>
    <name evidence="1" type="ORF">L873DRAFT_1825150</name>
</gene>
<protein>
    <recommendedName>
        <fullName evidence="3">DUF1990 domain-containing protein</fullName>
    </recommendedName>
</protein>
<dbReference type="EMBL" id="ML120353">
    <property type="protein sequence ID" value="RPB05377.1"/>
    <property type="molecule type" value="Genomic_DNA"/>
</dbReference>
<sequence length="198" mass="22269">MNDPSLQQSLKLYNPRNNPPVCADHAVQQVPLSRLPTRDTETLIRSFCAGVWAGSGYSGQRKILEKREGMLWDKEELEESEYGVGSIITDHFEVVERGGDKTACFLPSPILVRLLTGWVVIRCGDSPLVRGDRPSDGLFVLEVTRDEKFANFHMKSVFFDSTARGDRAGKLPVWMDFAHRIYVRLLMRSGVEAVEGRG</sequence>
<dbReference type="OrthoDB" id="4436466at2759"/>